<evidence type="ECO:0000256" key="1">
    <source>
        <dbReference type="SAM" id="Phobius"/>
    </source>
</evidence>
<dbReference type="InterPro" id="IPR052920">
    <property type="entry name" value="DNA-binding_regulatory"/>
</dbReference>
<feature type="domain" description="Peptidase S9 prolyl oligopeptidase catalytic" evidence="2">
    <location>
        <begin position="185"/>
        <end position="350"/>
    </location>
</feature>
<dbReference type="AlphaFoldDB" id="A0A2C8ZP56"/>
<evidence type="ECO:0000313" key="4">
    <source>
        <dbReference type="Proteomes" id="UP000219440"/>
    </source>
</evidence>
<dbReference type="Gene3D" id="3.40.50.1820">
    <property type="entry name" value="alpha/beta hydrolase"/>
    <property type="match status" value="1"/>
</dbReference>
<organism evidence="3 4">
    <name type="scientific">Salinibacterium xinjiangense</name>
    <dbReference type="NCBI Taxonomy" id="386302"/>
    <lineage>
        <taxon>Bacteria</taxon>
        <taxon>Bacillati</taxon>
        <taxon>Actinomycetota</taxon>
        <taxon>Actinomycetes</taxon>
        <taxon>Micrococcales</taxon>
        <taxon>Microbacteriaceae</taxon>
        <taxon>Salinibacterium</taxon>
    </lineage>
</organism>
<dbReference type="EMBL" id="OCST01000003">
    <property type="protein sequence ID" value="SOE66968.1"/>
    <property type="molecule type" value="Genomic_DNA"/>
</dbReference>
<dbReference type="RefSeq" id="WP_097060890.1">
    <property type="nucleotide sequence ID" value="NZ_BMLC01000001.1"/>
</dbReference>
<evidence type="ECO:0000313" key="3">
    <source>
        <dbReference type="EMBL" id="SOE66968.1"/>
    </source>
</evidence>
<dbReference type="GO" id="GO:0008236">
    <property type="term" value="F:serine-type peptidase activity"/>
    <property type="evidence" value="ECO:0007669"/>
    <property type="project" value="InterPro"/>
</dbReference>
<dbReference type="InterPro" id="IPR029058">
    <property type="entry name" value="AB_hydrolase_fold"/>
</dbReference>
<reference evidence="3 4" key="1">
    <citation type="submission" date="2017-09" db="EMBL/GenBank/DDBJ databases">
        <authorList>
            <person name="Ehlers B."/>
            <person name="Leendertz F.H."/>
        </authorList>
    </citation>
    <scope>NUCLEOTIDE SEQUENCE [LARGE SCALE GENOMIC DNA]</scope>
    <source>
        <strain evidence="3 4">CGMCC 1.05381</strain>
    </source>
</reference>
<proteinExistence type="predicted"/>
<dbReference type="Proteomes" id="UP000219440">
    <property type="component" value="Unassembled WGS sequence"/>
</dbReference>
<name>A0A2C8ZP56_9MICO</name>
<dbReference type="GO" id="GO:0006508">
    <property type="term" value="P:proteolysis"/>
    <property type="evidence" value="ECO:0007669"/>
    <property type="project" value="InterPro"/>
</dbReference>
<keyword evidence="1" id="KW-0472">Membrane</keyword>
<dbReference type="PANTHER" id="PTHR43358">
    <property type="entry name" value="ALPHA/BETA-HYDROLASE"/>
    <property type="match status" value="1"/>
</dbReference>
<dbReference type="SUPFAM" id="SSF53474">
    <property type="entry name" value="alpha/beta-Hydrolases"/>
    <property type="match status" value="1"/>
</dbReference>
<dbReference type="PANTHER" id="PTHR43358:SF4">
    <property type="entry name" value="ALPHA_BETA HYDROLASE FOLD-1 DOMAIN-CONTAINING PROTEIN"/>
    <property type="match status" value="1"/>
</dbReference>
<dbReference type="Pfam" id="PF00326">
    <property type="entry name" value="Peptidase_S9"/>
    <property type="match status" value="1"/>
</dbReference>
<feature type="transmembrane region" description="Helical" evidence="1">
    <location>
        <begin position="15"/>
        <end position="41"/>
    </location>
</feature>
<evidence type="ECO:0000259" key="2">
    <source>
        <dbReference type="Pfam" id="PF00326"/>
    </source>
</evidence>
<keyword evidence="4" id="KW-1185">Reference proteome</keyword>
<gene>
    <name evidence="3" type="ORF">SAMN06296378_1826</name>
</gene>
<keyword evidence="1" id="KW-1133">Transmembrane helix</keyword>
<sequence length="392" mass="42839">MTRNVRPHSVAGRMIVATAITTGSALAAVAITGGVLSVVFARTILTPPKKRDEDLRILAHDATTVTLSASTDAMMPGLYSMWFAQNAGHARIGEIITVSPTAVTRELLGVDRGSLDGVTRARVGGWFYLHPSDLGVEWDDIDVDTELGPAPAWLIPAVAPSSRWVIGVHGRAVRREEALRAVPVFRQAGFTSLLVSYRNDGDAPSSSDYRYSLGDTEWKDVEAAVQYASAHGAREIILMGWSMGGATVLQVVTRSPLAHLVAGLVLESPVVDWITALHYQGLAHRLPRPVRVAAMDLLSRRWSRALTGLASPIDLKRLDLVARAHELDIPILLLHSDDDGFVPPTASRALAVARPDIVTFEEFDTARHTRLWNYDPDRWNSAISRWLHRLAP</sequence>
<accession>A0A2C8ZP56</accession>
<dbReference type="OrthoDB" id="8111537at2"/>
<keyword evidence="1" id="KW-0812">Transmembrane</keyword>
<dbReference type="InterPro" id="IPR001375">
    <property type="entry name" value="Peptidase_S9_cat"/>
</dbReference>
<protein>
    <recommendedName>
        <fullName evidence="2">Peptidase S9 prolyl oligopeptidase catalytic domain-containing protein</fullName>
    </recommendedName>
</protein>